<feature type="transmembrane region" description="Helical" evidence="11">
    <location>
        <begin position="136"/>
        <end position="158"/>
    </location>
</feature>
<comment type="similarity">
    <text evidence="2">Belongs to the monovalent cation:proton antiporter 2 (CPA2) transporter (TC 2.A.37) family.</text>
</comment>
<evidence type="ECO:0000256" key="9">
    <source>
        <dbReference type="ARBA" id="ARBA00023136"/>
    </source>
</evidence>
<evidence type="ECO:0000256" key="6">
    <source>
        <dbReference type="ARBA" id="ARBA00022989"/>
    </source>
</evidence>
<dbReference type="InterPro" id="IPR006153">
    <property type="entry name" value="Cation/H_exchanger_TM"/>
</dbReference>
<gene>
    <name evidence="13" type="primary">noc4</name>
    <name evidence="13" type="ORF">Nocox_13275</name>
</gene>
<evidence type="ECO:0000256" key="11">
    <source>
        <dbReference type="SAM" id="Phobius"/>
    </source>
</evidence>
<feature type="transmembrane region" description="Helical" evidence="11">
    <location>
        <begin position="377"/>
        <end position="396"/>
    </location>
</feature>
<feature type="transmembrane region" description="Helical" evidence="11">
    <location>
        <begin position="73"/>
        <end position="90"/>
    </location>
</feature>
<evidence type="ECO:0000313" key="13">
    <source>
        <dbReference type="EMBL" id="QYC40272.1"/>
    </source>
</evidence>
<proteinExistence type="inferred from homology"/>
<protein>
    <submittedName>
        <fullName evidence="13">High-affinity Na(+)/H(+) antiporter</fullName>
    </submittedName>
</protein>
<dbReference type="PANTHER" id="PTHR43562">
    <property type="entry name" value="NAPA-TYPE SODIUM/HYDROGEN ANTIPORTER"/>
    <property type="match status" value="1"/>
</dbReference>
<keyword evidence="7" id="KW-0915">Sodium</keyword>
<feature type="transmembrane region" description="Helical" evidence="11">
    <location>
        <begin position="241"/>
        <end position="269"/>
    </location>
</feature>
<dbReference type="InterPro" id="IPR038770">
    <property type="entry name" value="Na+/solute_symporter_sf"/>
</dbReference>
<feature type="domain" description="Cation/H+ exchanger transmembrane" evidence="12">
    <location>
        <begin position="19"/>
        <end position="396"/>
    </location>
</feature>
<evidence type="ECO:0000256" key="5">
    <source>
        <dbReference type="ARBA" id="ARBA00022692"/>
    </source>
</evidence>
<organism evidence="13 14">
    <name type="scientific">Nonomuraea coxensis DSM 45129</name>
    <dbReference type="NCBI Taxonomy" id="1122611"/>
    <lineage>
        <taxon>Bacteria</taxon>
        <taxon>Bacillati</taxon>
        <taxon>Actinomycetota</taxon>
        <taxon>Actinomycetes</taxon>
        <taxon>Streptosporangiales</taxon>
        <taxon>Streptosporangiaceae</taxon>
        <taxon>Nonomuraea</taxon>
    </lineage>
</organism>
<keyword evidence="3" id="KW-0813">Transport</keyword>
<feature type="transmembrane region" description="Helical" evidence="11">
    <location>
        <begin position="199"/>
        <end position="220"/>
    </location>
</feature>
<evidence type="ECO:0000256" key="4">
    <source>
        <dbReference type="ARBA" id="ARBA00022449"/>
    </source>
</evidence>
<evidence type="ECO:0000256" key="10">
    <source>
        <dbReference type="ARBA" id="ARBA00023201"/>
    </source>
</evidence>
<evidence type="ECO:0000313" key="14">
    <source>
        <dbReference type="Proteomes" id="UP000824681"/>
    </source>
</evidence>
<evidence type="ECO:0000256" key="1">
    <source>
        <dbReference type="ARBA" id="ARBA00004141"/>
    </source>
</evidence>
<keyword evidence="10" id="KW-0739">Sodium transport</keyword>
<dbReference type="EMBL" id="CP068985">
    <property type="protein sequence ID" value="QYC40272.1"/>
    <property type="molecule type" value="Genomic_DNA"/>
</dbReference>
<keyword evidence="5 11" id="KW-0812">Transmembrane</keyword>
<dbReference type="Proteomes" id="UP000824681">
    <property type="component" value="Chromosome"/>
</dbReference>
<accession>A0ABX8U0R9</accession>
<keyword evidence="14" id="KW-1185">Reference proteome</keyword>
<keyword evidence="4" id="KW-0050">Antiport</keyword>
<name>A0ABX8U0R9_9ACTN</name>
<evidence type="ECO:0000256" key="3">
    <source>
        <dbReference type="ARBA" id="ARBA00022448"/>
    </source>
</evidence>
<reference evidence="13 14" key="1">
    <citation type="journal article" date="2021" name="ACS Chem. Biol.">
        <title>Genomic-Led Discovery of a Novel Glycopeptide Antibiotic by Nonomuraea coxensis DSM 45129.</title>
        <authorList>
            <person name="Yushchuk O."/>
            <person name="Vior N.M."/>
            <person name="Andreo-Vidal A."/>
            <person name="Berini F."/>
            <person name="Ruckert C."/>
            <person name="Busche T."/>
            <person name="Binda E."/>
            <person name="Kalinowski J."/>
            <person name="Truman A.W."/>
            <person name="Marinelli F."/>
        </authorList>
    </citation>
    <scope>NUCLEOTIDE SEQUENCE [LARGE SCALE GENOMIC DNA]</scope>
    <source>
        <strain evidence="13 14">DSM 45129</strain>
    </source>
</reference>
<evidence type="ECO:0000256" key="2">
    <source>
        <dbReference type="ARBA" id="ARBA00005551"/>
    </source>
</evidence>
<dbReference type="Gene3D" id="1.20.1530.20">
    <property type="match status" value="1"/>
</dbReference>
<feature type="transmembrane region" description="Helical" evidence="11">
    <location>
        <begin position="102"/>
        <end position="124"/>
    </location>
</feature>
<evidence type="ECO:0000256" key="8">
    <source>
        <dbReference type="ARBA" id="ARBA00023065"/>
    </source>
</evidence>
<dbReference type="PANTHER" id="PTHR43562:SF3">
    <property type="entry name" value="SODIUM ION_PROTON EXCHANGER (EUROFUNG)"/>
    <property type="match status" value="1"/>
</dbReference>
<feature type="transmembrane region" description="Helical" evidence="11">
    <location>
        <begin position="281"/>
        <end position="301"/>
    </location>
</feature>
<feature type="transmembrane region" description="Helical" evidence="11">
    <location>
        <begin position="313"/>
        <end position="337"/>
    </location>
</feature>
<dbReference type="Pfam" id="PF00999">
    <property type="entry name" value="Na_H_Exchanger"/>
    <property type="match status" value="1"/>
</dbReference>
<evidence type="ECO:0000259" key="12">
    <source>
        <dbReference type="Pfam" id="PF00999"/>
    </source>
</evidence>
<keyword evidence="9 11" id="KW-0472">Membrane</keyword>
<comment type="subcellular location">
    <subcellularLocation>
        <location evidence="1">Membrane</location>
        <topology evidence="1">Multi-pass membrane protein</topology>
    </subcellularLocation>
</comment>
<feature type="transmembrane region" description="Helical" evidence="11">
    <location>
        <begin position="170"/>
        <end position="193"/>
    </location>
</feature>
<dbReference type="RefSeq" id="WP_020544599.1">
    <property type="nucleotide sequence ID" value="NZ_CP068985.1"/>
</dbReference>
<keyword evidence="6 11" id="KW-1133">Transmembrane helix</keyword>
<evidence type="ECO:0000256" key="7">
    <source>
        <dbReference type="ARBA" id="ARBA00023053"/>
    </source>
</evidence>
<keyword evidence="8" id="KW-0406">Ion transport</keyword>
<sequence length="428" mass="43891">MISPHLLLLFFVQVGALLLLALLLGRLAVRLGLAAVVGELCAGVILGPSLLGQVAPGAEQWLFPAPSSHMLDAVGQLGVLLLIGLTGAHLDLRLIRRQGATAARVSAFGLFIPMALGIGAGLVLPAEFRGTGGPAVFALFLGVAMCVSAIPVIAKTLMDMNLLHRNVSQLTLTAGMIDDAFGWVLLSVVTAMATAGAGAGTVVLSITSLTGVIVFAVVIGRPAVRVAVRTTEDPGVIAGRVVVLVLAASAGTHALGLEPAFGAFVAGLLVSTAMPDPARLAPLRTVTLGVLAPVYFATMGLRVDLTALARPEVLALGLLILALAIIGKFLGAFLGAWTSGLSRWEALALGAGMNARGVIQMIVATVGLRLGVIDAEVFTIIIVVAVVTSLLAPPLLRLAMTRIEATAEEEARLLTYGLRYSGAGDDVR</sequence>